<protein>
    <submittedName>
        <fullName evidence="1">Uncharacterized protein</fullName>
    </submittedName>
</protein>
<dbReference type="EMBL" id="FZPD01000005">
    <property type="protein sequence ID" value="SNT27603.1"/>
    <property type="molecule type" value="Genomic_DNA"/>
</dbReference>
<dbReference type="Proteomes" id="UP000198393">
    <property type="component" value="Unassembled WGS sequence"/>
</dbReference>
<evidence type="ECO:0000313" key="1">
    <source>
        <dbReference type="EMBL" id="SNT27603.1"/>
    </source>
</evidence>
<sequence>MRLAIISILLFGSINIYGNKSYEPYTVEKKILILSIHLDAEMMDLSKYKNLKVFCNDNSYRETIFSLLDQIHTYHDMLEKELQITSYNHSKRTISRILRHMDHLDRKFNPDDFTGFFREQCSIQSKIEKYSDHYKAGFASHSYGSKVYAQEVVMYRYLKRLTKKVKRIKRHVEHFYIRRKVWEH</sequence>
<keyword evidence="2" id="KW-1185">Reference proteome</keyword>
<reference evidence="1 2" key="1">
    <citation type="submission" date="2017-06" db="EMBL/GenBank/DDBJ databases">
        <authorList>
            <person name="Kim H.J."/>
            <person name="Triplett B.A."/>
        </authorList>
    </citation>
    <scope>NUCLEOTIDE SEQUENCE [LARGE SCALE GENOMIC DNA]</scope>
    <source>
        <strain evidence="1 2">DSM 19307</strain>
    </source>
</reference>
<proteinExistence type="predicted"/>
<name>A0A239LCM5_EKHLU</name>
<accession>A0A239LCM5</accession>
<evidence type="ECO:0000313" key="2">
    <source>
        <dbReference type="Proteomes" id="UP000198393"/>
    </source>
</evidence>
<organism evidence="1 2">
    <name type="scientific">Ekhidna lutea</name>
    <dbReference type="NCBI Taxonomy" id="447679"/>
    <lineage>
        <taxon>Bacteria</taxon>
        <taxon>Pseudomonadati</taxon>
        <taxon>Bacteroidota</taxon>
        <taxon>Cytophagia</taxon>
        <taxon>Cytophagales</taxon>
        <taxon>Reichenbachiellaceae</taxon>
        <taxon>Ekhidna</taxon>
    </lineage>
</organism>
<gene>
    <name evidence="1" type="ORF">SAMN05421640_3114</name>
</gene>
<dbReference type="RefSeq" id="WP_089357794.1">
    <property type="nucleotide sequence ID" value="NZ_FZPD01000005.1"/>
</dbReference>
<dbReference type="OrthoDB" id="9847410at2"/>
<dbReference type="AlphaFoldDB" id="A0A239LCM5"/>